<evidence type="ECO:0000256" key="4">
    <source>
        <dbReference type="ARBA" id="ARBA00022692"/>
    </source>
</evidence>
<gene>
    <name evidence="9" type="ORF">IAD51_00040</name>
</gene>
<feature type="domain" description="ABC transmembrane type-1" evidence="8">
    <location>
        <begin position="63"/>
        <end position="256"/>
    </location>
</feature>
<proteinExistence type="inferred from homology"/>
<feature type="transmembrane region" description="Helical" evidence="7">
    <location>
        <begin position="237"/>
        <end position="256"/>
    </location>
</feature>
<organism evidence="9 10">
    <name type="scientific">Candidatus Limadaptatus stercorigallinarum</name>
    <dbReference type="NCBI Taxonomy" id="2840845"/>
    <lineage>
        <taxon>Bacteria</taxon>
        <taxon>Bacillati</taxon>
        <taxon>Bacillota</taxon>
        <taxon>Clostridia</taxon>
        <taxon>Eubacteriales</taxon>
        <taxon>Candidatus Limadaptatus</taxon>
    </lineage>
</organism>
<feature type="transmembrane region" description="Helical" evidence="7">
    <location>
        <begin position="132"/>
        <end position="152"/>
    </location>
</feature>
<evidence type="ECO:0000256" key="7">
    <source>
        <dbReference type="RuleBase" id="RU363032"/>
    </source>
</evidence>
<dbReference type="InterPro" id="IPR000515">
    <property type="entry name" value="MetI-like"/>
</dbReference>
<dbReference type="PROSITE" id="PS50928">
    <property type="entry name" value="ABC_TM1"/>
    <property type="match status" value="1"/>
</dbReference>
<dbReference type="Proteomes" id="UP000824088">
    <property type="component" value="Unassembled WGS sequence"/>
</dbReference>
<evidence type="ECO:0000256" key="6">
    <source>
        <dbReference type="ARBA" id="ARBA00023136"/>
    </source>
</evidence>
<evidence type="ECO:0000256" key="2">
    <source>
        <dbReference type="ARBA" id="ARBA00022448"/>
    </source>
</evidence>
<name>A0A9D1HSR0_9FIRM</name>
<reference evidence="9" key="2">
    <citation type="journal article" date="2021" name="PeerJ">
        <title>Extensive microbial diversity within the chicken gut microbiome revealed by metagenomics and culture.</title>
        <authorList>
            <person name="Gilroy R."/>
            <person name="Ravi A."/>
            <person name="Getino M."/>
            <person name="Pursley I."/>
            <person name="Horton D.L."/>
            <person name="Alikhan N.F."/>
            <person name="Baker D."/>
            <person name="Gharbi K."/>
            <person name="Hall N."/>
            <person name="Watson M."/>
            <person name="Adriaenssens E.M."/>
            <person name="Foster-Nyarko E."/>
            <person name="Jarju S."/>
            <person name="Secka A."/>
            <person name="Antonio M."/>
            <person name="Oren A."/>
            <person name="Chaudhuri R.R."/>
            <person name="La Ragione R."/>
            <person name="Hildebrand F."/>
            <person name="Pallen M.J."/>
        </authorList>
    </citation>
    <scope>NUCLEOTIDE SEQUENCE</scope>
    <source>
        <strain evidence="9">1063</strain>
    </source>
</reference>
<sequence length="271" mass="29967">MIIPLVWGVAGSFRTSGDVLANPEKFFPSNWDAFTFDGYKELFSKAEYNSTTPNEWYPIWNWLFNSLIVAIGGTLLYLVIAALAAYAFVFLDFKYANKIFYFLICTMTIPGIVSTTPQLINMNLLNAYKSLAGLILPSLGGVYGVFLIRQFFIGIPKDLVENARIDGASNMKIFLKIVLPLGKSALFVQGLFGFMSAWNDVQWAQLIVGSAPRSTWTLAYGLKVISDQSEAYESMTLALASAVIAMIPIFIVYLVAQSKIIEGVANTGIKR</sequence>
<dbReference type="EMBL" id="DVMN01000001">
    <property type="protein sequence ID" value="HIU20620.1"/>
    <property type="molecule type" value="Genomic_DNA"/>
</dbReference>
<dbReference type="SUPFAM" id="SSF161098">
    <property type="entry name" value="MetI-like"/>
    <property type="match status" value="1"/>
</dbReference>
<evidence type="ECO:0000256" key="5">
    <source>
        <dbReference type="ARBA" id="ARBA00022989"/>
    </source>
</evidence>
<comment type="caution">
    <text evidence="9">The sequence shown here is derived from an EMBL/GenBank/DDBJ whole genome shotgun (WGS) entry which is preliminary data.</text>
</comment>
<evidence type="ECO:0000256" key="3">
    <source>
        <dbReference type="ARBA" id="ARBA00022475"/>
    </source>
</evidence>
<dbReference type="Pfam" id="PF00528">
    <property type="entry name" value="BPD_transp_1"/>
    <property type="match status" value="1"/>
</dbReference>
<keyword evidence="4 7" id="KW-0812">Transmembrane</keyword>
<dbReference type="CDD" id="cd06261">
    <property type="entry name" value="TM_PBP2"/>
    <property type="match status" value="1"/>
</dbReference>
<dbReference type="AlphaFoldDB" id="A0A9D1HSR0"/>
<feature type="transmembrane region" description="Helical" evidence="7">
    <location>
        <begin position="62"/>
        <end position="88"/>
    </location>
</feature>
<dbReference type="PANTHER" id="PTHR43744">
    <property type="entry name" value="ABC TRANSPORTER PERMEASE PROTEIN MG189-RELATED-RELATED"/>
    <property type="match status" value="1"/>
</dbReference>
<evidence type="ECO:0000313" key="9">
    <source>
        <dbReference type="EMBL" id="HIU20620.1"/>
    </source>
</evidence>
<keyword evidence="2 7" id="KW-0813">Transport</keyword>
<comment type="subcellular location">
    <subcellularLocation>
        <location evidence="1 7">Cell membrane</location>
        <topology evidence="1 7">Multi-pass membrane protein</topology>
    </subcellularLocation>
</comment>
<feature type="transmembrane region" description="Helical" evidence="7">
    <location>
        <begin position="173"/>
        <end position="198"/>
    </location>
</feature>
<reference evidence="9" key="1">
    <citation type="submission" date="2020-10" db="EMBL/GenBank/DDBJ databases">
        <authorList>
            <person name="Gilroy R."/>
        </authorList>
    </citation>
    <scope>NUCLEOTIDE SEQUENCE</scope>
    <source>
        <strain evidence="9">1063</strain>
    </source>
</reference>
<evidence type="ECO:0000313" key="10">
    <source>
        <dbReference type="Proteomes" id="UP000824088"/>
    </source>
</evidence>
<comment type="similarity">
    <text evidence="7">Belongs to the binding-protein-dependent transport system permease family.</text>
</comment>
<dbReference type="InterPro" id="IPR035906">
    <property type="entry name" value="MetI-like_sf"/>
</dbReference>
<dbReference type="GO" id="GO:0055085">
    <property type="term" value="P:transmembrane transport"/>
    <property type="evidence" value="ECO:0007669"/>
    <property type="project" value="InterPro"/>
</dbReference>
<keyword evidence="6 7" id="KW-0472">Membrane</keyword>
<protein>
    <submittedName>
        <fullName evidence="9">Carbohydrate ABC transporter permease</fullName>
    </submittedName>
</protein>
<keyword evidence="3" id="KW-1003">Cell membrane</keyword>
<dbReference type="GO" id="GO:0005886">
    <property type="term" value="C:plasma membrane"/>
    <property type="evidence" value="ECO:0007669"/>
    <property type="project" value="UniProtKB-SubCell"/>
</dbReference>
<evidence type="ECO:0000256" key="1">
    <source>
        <dbReference type="ARBA" id="ARBA00004651"/>
    </source>
</evidence>
<dbReference type="Gene3D" id="1.10.3720.10">
    <property type="entry name" value="MetI-like"/>
    <property type="match status" value="1"/>
</dbReference>
<keyword evidence="5 7" id="KW-1133">Transmembrane helix</keyword>
<evidence type="ECO:0000259" key="8">
    <source>
        <dbReference type="PROSITE" id="PS50928"/>
    </source>
</evidence>
<accession>A0A9D1HSR0</accession>
<feature type="transmembrane region" description="Helical" evidence="7">
    <location>
        <begin position="100"/>
        <end position="120"/>
    </location>
</feature>
<dbReference type="PANTHER" id="PTHR43744:SF8">
    <property type="entry name" value="SN-GLYCEROL-3-PHOSPHATE TRANSPORT SYSTEM PERMEASE PROTEIN UGPE"/>
    <property type="match status" value="1"/>
</dbReference>